<gene>
    <name evidence="2" type="ORF">MCHLO_04131</name>
</gene>
<evidence type="ECO:0000256" key="1">
    <source>
        <dbReference type="SAM" id="MobiDB-lite"/>
    </source>
</evidence>
<evidence type="ECO:0000313" key="3">
    <source>
        <dbReference type="Proteomes" id="UP000815677"/>
    </source>
</evidence>
<reference evidence="2" key="1">
    <citation type="submission" date="2014-09" db="EMBL/GenBank/DDBJ databases">
        <title>Genome sequence of the luminous mushroom Mycena chlorophos for searching fungal bioluminescence genes.</title>
        <authorList>
            <person name="Tanaka Y."/>
            <person name="Kasuga D."/>
            <person name="Oba Y."/>
            <person name="Hase S."/>
            <person name="Sato K."/>
            <person name="Oba Y."/>
            <person name="Sakakibara Y."/>
        </authorList>
    </citation>
    <scope>NUCLEOTIDE SEQUENCE</scope>
</reference>
<keyword evidence="3" id="KW-1185">Reference proteome</keyword>
<feature type="region of interest" description="Disordered" evidence="1">
    <location>
        <begin position="47"/>
        <end position="94"/>
    </location>
</feature>
<accession>A0ABQ0L681</accession>
<dbReference type="Proteomes" id="UP000815677">
    <property type="component" value="Unassembled WGS sequence"/>
</dbReference>
<name>A0ABQ0L681_MYCCL</name>
<protein>
    <submittedName>
        <fullName evidence="2">Uncharacterized protein</fullName>
    </submittedName>
</protein>
<feature type="compositionally biased region" description="Polar residues" evidence="1">
    <location>
        <begin position="76"/>
        <end position="90"/>
    </location>
</feature>
<feature type="compositionally biased region" description="Polar residues" evidence="1">
    <location>
        <begin position="17"/>
        <end position="26"/>
    </location>
</feature>
<sequence>MSSTFASRSGRRKRAQAQPNRSSTNEITHEFTMNDLLESSIPPMETHVERMSNDRKRRFQDVVPVEPPSPMKRQTIRSTAESLATGTTEESPMGLPFSPVDELYNLDLDNSYNDEVEDLHCGQCPLSYLVKCWLNAQFIQHLTRIFYLVKCWLKFDFIQHLFNI</sequence>
<feature type="region of interest" description="Disordered" evidence="1">
    <location>
        <begin position="1"/>
        <end position="31"/>
    </location>
</feature>
<evidence type="ECO:0000313" key="2">
    <source>
        <dbReference type="EMBL" id="GAT46626.1"/>
    </source>
</evidence>
<dbReference type="EMBL" id="DF842631">
    <property type="protein sequence ID" value="GAT46626.1"/>
    <property type="molecule type" value="Genomic_DNA"/>
</dbReference>
<proteinExistence type="predicted"/>
<organism evidence="2 3">
    <name type="scientific">Mycena chlorophos</name>
    <name type="common">Agaric fungus</name>
    <name type="synonym">Agaricus chlorophos</name>
    <dbReference type="NCBI Taxonomy" id="658473"/>
    <lineage>
        <taxon>Eukaryota</taxon>
        <taxon>Fungi</taxon>
        <taxon>Dikarya</taxon>
        <taxon>Basidiomycota</taxon>
        <taxon>Agaricomycotina</taxon>
        <taxon>Agaricomycetes</taxon>
        <taxon>Agaricomycetidae</taxon>
        <taxon>Agaricales</taxon>
        <taxon>Marasmiineae</taxon>
        <taxon>Mycenaceae</taxon>
        <taxon>Mycena</taxon>
    </lineage>
</organism>